<reference evidence="10" key="1">
    <citation type="journal article" date="2013" name="Ind. Biotechnol.">
        <title>Comparative genomics analysis of Trichoderma reesei strains.</title>
        <authorList>
            <person name="Koike H."/>
            <person name="Aerts A."/>
            <person name="LaButti K."/>
            <person name="Grigoriev I.V."/>
            <person name="Baker S.E."/>
        </authorList>
    </citation>
    <scope>NUCLEOTIDE SEQUENCE [LARGE SCALE GENOMIC DNA]</scope>
    <source>
        <strain evidence="10">ATCC 56765 / BCRC 32924 / NRRL 11460 / Rut C-30</strain>
    </source>
</reference>
<dbReference type="EMBL" id="KI911141">
    <property type="protein sequence ID" value="ETS04647.1"/>
    <property type="molecule type" value="Genomic_DNA"/>
</dbReference>
<dbReference type="AlphaFoldDB" id="A0A024SJT9"/>
<evidence type="ECO:0000313" key="10">
    <source>
        <dbReference type="Proteomes" id="UP000024376"/>
    </source>
</evidence>
<feature type="domain" description="Peptidase M20 dimerisation" evidence="8">
    <location>
        <begin position="233"/>
        <end position="337"/>
    </location>
</feature>
<keyword evidence="3" id="KW-0479">Metal-binding</keyword>
<keyword evidence="4" id="KW-0378">Hydrolase</keyword>
<feature type="signal peptide" evidence="7">
    <location>
        <begin position="1"/>
        <end position="20"/>
    </location>
</feature>
<evidence type="ECO:0000256" key="7">
    <source>
        <dbReference type="SAM" id="SignalP"/>
    </source>
</evidence>
<dbReference type="GO" id="GO:0046872">
    <property type="term" value="F:metal ion binding"/>
    <property type="evidence" value="ECO:0007669"/>
    <property type="project" value="UniProtKB-KW"/>
</dbReference>
<feature type="chain" id="PRO_5001533998" evidence="7">
    <location>
        <begin position="21"/>
        <end position="421"/>
    </location>
</feature>
<dbReference type="InterPro" id="IPR036264">
    <property type="entry name" value="Bact_exopeptidase_dim_dom"/>
</dbReference>
<keyword evidence="7" id="KW-0732">Signal</keyword>
<dbReference type="Gene3D" id="3.30.70.360">
    <property type="match status" value="1"/>
</dbReference>
<protein>
    <submittedName>
        <fullName evidence="9">Acetylornithine deacetylase</fullName>
    </submittedName>
</protein>
<feature type="region of interest" description="Disordered" evidence="6">
    <location>
        <begin position="26"/>
        <end position="49"/>
    </location>
</feature>
<dbReference type="InterPro" id="IPR011650">
    <property type="entry name" value="Peptidase_M20_dimer"/>
</dbReference>
<evidence type="ECO:0000313" key="9">
    <source>
        <dbReference type="EMBL" id="ETS04647.1"/>
    </source>
</evidence>
<evidence type="ECO:0000256" key="4">
    <source>
        <dbReference type="ARBA" id="ARBA00022801"/>
    </source>
</evidence>
<dbReference type="Pfam" id="PF07687">
    <property type="entry name" value="M20_dimer"/>
    <property type="match status" value="1"/>
</dbReference>
<dbReference type="InterPro" id="IPR002933">
    <property type="entry name" value="Peptidase_M20"/>
</dbReference>
<dbReference type="SUPFAM" id="SSF53187">
    <property type="entry name" value="Zn-dependent exopeptidases"/>
    <property type="match status" value="1"/>
</dbReference>
<dbReference type="HOGENOM" id="CLU_021802_3_0_1"/>
<dbReference type="CDD" id="cd05652">
    <property type="entry name" value="M20_ArgE_DapE-like_fungal"/>
    <property type="match status" value="1"/>
</dbReference>
<sequence length="421" mass="45613">MHWASATAIAFPALLALCAGQQQQQQQQQPLSEVGHSGSSHPPHASADAPSYRDELLQLLEALVSTPSANGQENEVGQFLVDYLQQAQYQVDIQFVPPPKDHPDVPDRFNVLAWRGDRKPSYKALVTSHIDVVPPHIPWEIQGGEISKKTIIKGRGTTDAKGSVATQIVAVNHLLSTNSNVNPEDLILLFVVGEETTGDGMRLFSDSLKHMDPPLSFDSAIFGEPTENKLACGHKGALFCSAVAKGKDAHSGYPEMGKSANELMIRAMGKILDTDLGSSPLFGNTTFNVGRFDGGVAANVIPAQAFVDLAARVAVGSERQGHRVVQQKIADILKETDEDAFTLECTHGYGPYECNCDVEGFEPTIVNYGTDIPNLDADYVRYLYGPGSILVAHGDHEYITVGDLEKAVEDYQKLILHALSQ</sequence>
<evidence type="ECO:0000259" key="8">
    <source>
        <dbReference type="Pfam" id="PF07687"/>
    </source>
</evidence>
<keyword evidence="5" id="KW-0862">Zinc</keyword>
<evidence type="ECO:0000256" key="3">
    <source>
        <dbReference type="ARBA" id="ARBA00022723"/>
    </source>
</evidence>
<dbReference type="OrthoDB" id="3064516at2759"/>
<dbReference type="PANTHER" id="PTHR43808:SF30">
    <property type="entry name" value="ACETYLORNITHINE DEACETYLASE"/>
    <property type="match status" value="1"/>
</dbReference>
<organism evidence="9 10">
    <name type="scientific">Hypocrea jecorina (strain ATCC 56765 / BCRC 32924 / NRRL 11460 / Rut C-30)</name>
    <name type="common">Trichoderma reesei</name>
    <dbReference type="NCBI Taxonomy" id="1344414"/>
    <lineage>
        <taxon>Eukaryota</taxon>
        <taxon>Fungi</taxon>
        <taxon>Dikarya</taxon>
        <taxon>Ascomycota</taxon>
        <taxon>Pezizomycotina</taxon>
        <taxon>Sordariomycetes</taxon>
        <taxon>Hypocreomycetidae</taxon>
        <taxon>Hypocreales</taxon>
        <taxon>Hypocreaceae</taxon>
        <taxon>Trichoderma</taxon>
    </lineage>
</organism>
<dbReference type="GO" id="GO:0016787">
    <property type="term" value="F:hydrolase activity"/>
    <property type="evidence" value="ECO:0007669"/>
    <property type="project" value="UniProtKB-KW"/>
</dbReference>
<dbReference type="Proteomes" id="UP000024376">
    <property type="component" value="Unassembled WGS sequence"/>
</dbReference>
<dbReference type="InterPro" id="IPR001261">
    <property type="entry name" value="ArgE/DapE_CS"/>
</dbReference>
<dbReference type="KEGG" id="trr:M419DRAFT_6487"/>
<comment type="similarity">
    <text evidence="2">Belongs to the peptidase M20A family.</text>
</comment>
<dbReference type="PANTHER" id="PTHR43808">
    <property type="entry name" value="ACETYLORNITHINE DEACETYLASE"/>
    <property type="match status" value="1"/>
</dbReference>
<name>A0A024SJT9_HYPJR</name>
<comment type="cofactor">
    <cofactor evidence="1">
        <name>Zn(2+)</name>
        <dbReference type="ChEBI" id="CHEBI:29105"/>
    </cofactor>
</comment>
<evidence type="ECO:0000256" key="5">
    <source>
        <dbReference type="ARBA" id="ARBA00022833"/>
    </source>
</evidence>
<dbReference type="InterPro" id="IPR050072">
    <property type="entry name" value="Peptidase_M20A"/>
</dbReference>
<evidence type="ECO:0000256" key="2">
    <source>
        <dbReference type="ARBA" id="ARBA00006247"/>
    </source>
</evidence>
<accession>A0A024SJT9</accession>
<evidence type="ECO:0000256" key="6">
    <source>
        <dbReference type="SAM" id="MobiDB-lite"/>
    </source>
</evidence>
<gene>
    <name evidence="9" type="ORF">M419DRAFT_6487</name>
</gene>
<dbReference type="SUPFAM" id="SSF55031">
    <property type="entry name" value="Bacterial exopeptidase dimerisation domain"/>
    <property type="match status" value="1"/>
</dbReference>
<evidence type="ECO:0000256" key="1">
    <source>
        <dbReference type="ARBA" id="ARBA00001947"/>
    </source>
</evidence>
<dbReference type="Gene3D" id="3.40.630.10">
    <property type="entry name" value="Zn peptidases"/>
    <property type="match status" value="1"/>
</dbReference>
<dbReference type="Pfam" id="PF01546">
    <property type="entry name" value="Peptidase_M20"/>
    <property type="match status" value="1"/>
</dbReference>
<dbReference type="PROSITE" id="PS00759">
    <property type="entry name" value="ARGE_DAPE_CPG2_2"/>
    <property type="match status" value="1"/>
</dbReference>
<proteinExistence type="inferred from homology"/>